<dbReference type="EMBL" id="LVXG01000008">
    <property type="protein sequence ID" value="OQP52661.1"/>
    <property type="molecule type" value="Genomic_DNA"/>
</dbReference>
<keyword evidence="2" id="KW-0805">Transcription regulation</keyword>
<dbReference type="InterPro" id="IPR007627">
    <property type="entry name" value="RNA_pol_sigma70_r2"/>
</dbReference>
<comment type="caution">
    <text evidence="6">The sequence shown here is derived from an EMBL/GenBank/DDBJ whole genome shotgun (WGS) entry which is preliminary data.</text>
</comment>
<dbReference type="Pfam" id="PF04542">
    <property type="entry name" value="Sigma70_r2"/>
    <property type="match status" value="1"/>
</dbReference>
<proteinExistence type="inferred from homology"/>
<dbReference type="Gene3D" id="1.10.10.10">
    <property type="entry name" value="Winged helix-like DNA-binding domain superfamily/Winged helix DNA-binding domain"/>
    <property type="match status" value="1"/>
</dbReference>
<dbReference type="SUPFAM" id="SSF88946">
    <property type="entry name" value="Sigma2 domain of RNA polymerase sigma factors"/>
    <property type="match status" value="1"/>
</dbReference>
<dbReference type="RefSeq" id="WP_081198137.1">
    <property type="nucleotide sequence ID" value="NZ_FOCZ01000012.1"/>
</dbReference>
<comment type="similarity">
    <text evidence="1">Belongs to the sigma-70 factor family. ECF subfamily.</text>
</comment>
<protein>
    <recommendedName>
        <fullName evidence="5">RNA polymerase sigma-70 region 2 domain-containing protein</fullName>
    </recommendedName>
</protein>
<dbReference type="InterPro" id="IPR014284">
    <property type="entry name" value="RNA_pol_sigma-70_dom"/>
</dbReference>
<evidence type="ECO:0000256" key="2">
    <source>
        <dbReference type="ARBA" id="ARBA00023015"/>
    </source>
</evidence>
<dbReference type="InterPro" id="IPR039425">
    <property type="entry name" value="RNA_pol_sigma-70-like"/>
</dbReference>
<dbReference type="GO" id="GO:0016987">
    <property type="term" value="F:sigma factor activity"/>
    <property type="evidence" value="ECO:0007669"/>
    <property type="project" value="UniProtKB-KW"/>
</dbReference>
<dbReference type="STRING" id="354355.SAMN05660816_05269"/>
<accession>A0A1V9F2V9</accession>
<dbReference type="OrthoDB" id="799938at2"/>
<evidence type="ECO:0000313" key="6">
    <source>
        <dbReference type="EMBL" id="OQP52661.1"/>
    </source>
</evidence>
<keyword evidence="7" id="KW-1185">Reference proteome</keyword>
<dbReference type="SUPFAM" id="SSF88659">
    <property type="entry name" value="Sigma3 and sigma4 domains of RNA polymerase sigma factors"/>
    <property type="match status" value="1"/>
</dbReference>
<name>A0A1V9F2V9_9BACT</name>
<sequence length="184" mass="21707">MATRQIALFNKRDPKAWREILDRYSPRLFFCIMKIISNEGKAYEIVNDCFVEVHKREIQFDTIQKLEAYLFTSARNAAFNFLKEDARNNKNAFSFAQLQDTSTNIDDVTNREIEYGNLLNKIYQVINQQPPLKKEVFELFYFDKKTAIEIAAIKGITERQVYNYKNQVLKVLQKKFGPDTEKLL</sequence>
<dbReference type="InterPro" id="IPR013325">
    <property type="entry name" value="RNA_pol_sigma_r2"/>
</dbReference>
<dbReference type="GO" id="GO:0006352">
    <property type="term" value="P:DNA-templated transcription initiation"/>
    <property type="evidence" value="ECO:0007669"/>
    <property type="project" value="InterPro"/>
</dbReference>
<dbReference type="InterPro" id="IPR036388">
    <property type="entry name" value="WH-like_DNA-bd_sf"/>
</dbReference>
<dbReference type="PANTHER" id="PTHR43133">
    <property type="entry name" value="RNA POLYMERASE ECF-TYPE SIGMA FACTO"/>
    <property type="match status" value="1"/>
</dbReference>
<dbReference type="Proteomes" id="UP000192610">
    <property type="component" value="Unassembled WGS sequence"/>
</dbReference>
<reference evidence="7" key="1">
    <citation type="submission" date="2016-04" db="EMBL/GenBank/DDBJ databases">
        <authorList>
            <person name="Chen L."/>
            <person name="Zhuang W."/>
            <person name="Wang G."/>
        </authorList>
    </citation>
    <scope>NUCLEOTIDE SEQUENCE [LARGE SCALE GENOMIC DNA]</scope>
    <source>
        <strain evidence="7">17621</strain>
    </source>
</reference>
<evidence type="ECO:0000256" key="4">
    <source>
        <dbReference type="ARBA" id="ARBA00023163"/>
    </source>
</evidence>
<gene>
    <name evidence="6" type="ORF">A4H97_25420</name>
</gene>
<evidence type="ECO:0000256" key="1">
    <source>
        <dbReference type="ARBA" id="ARBA00010641"/>
    </source>
</evidence>
<evidence type="ECO:0000313" key="7">
    <source>
        <dbReference type="Proteomes" id="UP000192610"/>
    </source>
</evidence>
<evidence type="ECO:0000259" key="5">
    <source>
        <dbReference type="Pfam" id="PF04542"/>
    </source>
</evidence>
<organism evidence="6 7">
    <name type="scientific">Niastella yeongjuensis</name>
    <dbReference type="NCBI Taxonomy" id="354355"/>
    <lineage>
        <taxon>Bacteria</taxon>
        <taxon>Pseudomonadati</taxon>
        <taxon>Bacteroidota</taxon>
        <taxon>Chitinophagia</taxon>
        <taxon>Chitinophagales</taxon>
        <taxon>Chitinophagaceae</taxon>
        <taxon>Niastella</taxon>
    </lineage>
</organism>
<dbReference type="PANTHER" id="PTHR43133:SF46">
    <property type="entry name" value="RNA POLYMERASE SIGMA-70 FACTOR ECF SUBFAMILY"/>
    <property type="match status" value="1"/>
</dbReference>
<dbReference type="Gene3D" id="1.10.1740.10">
    <property type="match status" value="1"/>
</dbReference>
<keyword evidence="4" id="KW-0804">Transcription</keyword>
<feature type="domain" description="RNA polymerase sigma-70 region 2" evidence="5">
    <location>
        <begin position="22"/>
        <end position="87"/>
    </location>
</feature>
<evidence type="ECO:0000256" key="3">
    <source>
        <dbReference type="ARBA" id="ARBA00023082"/>
    </source>
</evidence>
<dbReference type="InterPro" id="IPR013324">
    <property type="entry name" value="RNA_pol_sigma_r3/r4-like"/>
</dbReference>
<dbReference type="NCBIfam" id="TIGR02937">
    <property type="entry name" value="sigma70-ECF"/>
    <property type="match status" value="1"/>
</dbReference>
<keyword evidence="3" id="KW-0731">Sigma factor</keyword>
<dbReference type="AlphaFoldDB" id="A0A1V9F2V9"/>